<sequence length="1299" mass="139884">MLVASNREQHITGTIDKGTSLPAAPTATGDPTGRTTTITTTTTDQGGYATTTATTTTTTTSTSTSTSTSTTSTTTTGSCQAQQQQQLQQKTQTPPIIAFTVSPVQSSLLEYFPPIAPTAVEHPTETASLSMGSAGSKIHSHGSSASANRDEASPRAAGGVVSGSLPVPPNASGTASTSSRRNFVRALSSKRKNLWAKATSSGSGIGDHRAKSPPASSSGGVAPRPRRDSRTGSPPTANKRKASVSAGEGPSTTINPRTNSVPETGSKPLTIGDLTRMFSGAPQFSLYHTPADDHPSSSHYTHLPLIPTVTFPYSLSESHIPQGSDHVPFPPHPSFALCDSALPARGEIDILDPLPSELPPMSAFQGLEVGSCGWEHYVLAPLGDANIDPEEEDIDRDGRADLDEGGRERGMTMGGRELAGVMRSVEVGWVVERLKELGELYWVGRSEGDTVEGGDDGGNVDGESSLDEDVAVEKAVAKIVVNPATPSLEDAFTDTTFGKMKGTVSGTPVGRNGKPGILSKYTHLELYTNLFTQLLYPPTKITTADYHDPYSLRVQIASLTHVLGMPRVWLDFSLVEWRIRLGQVLWGHKWNEDTGGNNTERVWLLLQILLACELVVRLDAVAASDFDEQGGIGGAGGNGETKEEMFRSFREIRKKKVEWDILLARRWLENVVLVERETVSSPPVTILEDKEKETAMGTGNSPKKKGWFSALSSSPPSTSSGAAPVNYDPSTAKSNNPAYDALIIPRDQATQLSGLLFFAKEINWPQVDVLSQTLVDNLLHYVQTHPAKFGYSLPQSVASTPTPMSPGLLTPSTEFPLANIAAEKGTIATMATAIVGSAGSYFTTSSLRPKRLRELSSRSSLQSRSSSLLLRRRDSAASLMRNNTMGSGGWLSRSWFTGLVLPGESLPHLLISALLENDINMGERVGWEAELYGGFILPGEGMWWSSFCVVGRVLGGYVGSRECFGWIGTPKEVRVLTTANVGEDGDYWCASGEDVSGWVAVRAKQVFVEGEEGDSRGDAPTVERVDKPREVARMSCILGRGWKEGVAVLEGDFVVPKVDGEGDEGVEITFEGLVFRRSEKEGFASDEEEEKDEERDEEGVGVYDVSTSFVLAEGFDGKDSDGPPNSTSNDESTVRTRHIIFHLSHDITFITAYPCLPPAKLFPSHDPFHGHHHPLHRSHLYSVQPLSSLPELAAPQQVFSMSKPGETNLEMLNRARRASVMVIDASEGGEAGGVFARAWCSDRGVKAAVMLAGARGGGVLGVRLGRRGDWAWGWWFGWGGRFYLLFFLFDGSWLLITRQ</sequence>
<reference evidence="3 4" key="1">
    <citation type="journal article" date="2018" name="Nat. Ecol. Evol.">
        <title>Pezizomycetes genomes reveal the molecular basis of ectomycorrhizal truffle lifestyle.</title>
        <authorList>
            <person name="Murat C."/>
            <person name="Payen T."/>
            <person name="Noel B."/>
            <person name="Kuo A."/>
            <person name="Morin E."/>
            <person name="Chen J."/>
            <person name="Kohler A."/>
            <person name="Krizsan K."/>
            <person name="Balestrini R."/>
            <person name="Da Silva C."/>
            <person name="Montanini B."/>
            <person name="Hainaut M."/>
            <person name="Levati E."/>
            <person name="Barry K.W."/>
            <person name="Belfiori B."/>
            <person name="Cichocki N."/>
            <person name="Clum A."/>
            <person name="Dockter R.B."/>
            <person name="Fauchery L."/>
            <person name="Guy J."/>
            <person name="Iotti M."/>
            <person name="Le Tacon F."/>
            <person name="Lindquist E.A."/>
            <person name="Lipzen A."/>
            <person name="Malagnac F."/>
            <person name="Mello A."/>
            <person name="Molinier V."/>
            <person name="Miyauchi S."/>
            <person name="Poulain J."/>
            <person name="Riccioni C."/>
            <person name="Rubini A."/>
            <person name="Sitrit Y."/>
            <person name="Splivallo R."/>
            <person name="Traeger S."/>
            <person name="Wang M."/>
            <person name="Zifcakova L."/>
            <person name="Wipf D."/>
            <person name="Zambonelli A."/>
            <person name="Paolocci F."/>
            <person name="Nowrousian M."/>
            <person name="Ottonello S."/>
            <person name="Baldrian P."/>
            <person name="Spatafora J.W."/>
            <person name="Henrissat B."/>
            <person name="Nagy L.G."/>
            <person name="Aury J.M."/>
            <person name="Wincker P."/>
            <person name="Grigoriev I.V."/>
            <person name="Bonfante P."/>
            <person name="Martin F.M."/>
        </authorList>
    </citation>
    <scope>NUCLEOTIDE SEQUENCE [LARGE SCALE GENOMIC DNA]</scope>
    <source>
        <strain evidence="3 4">ATCC MYA-4762</strain>
    </source>
</reference>
<dbReference type="Proteomes" id="UP000267821">
    <property type="component" value="Unassembled WGS sequence"/>
</dbReference>
<dbReference type="EMBL" id="ML121531">
    <property type="protein sequence ID" value="RPB27467.1"/>
    <property type="molecule type" value="Genomic_DNA"/>
</dbReference>
<proteinExistence type="predicted"/>
<evidence type="ECO:0000313" key="4">
    <source>
        <dbReference type="Proteomes" id="UP000267821"/>
    </source>
</evidence>
<feature type="region of interest" description="Disordered" evidence="1">
    <location>
        <begin position="126"/>
        <end position="273"/>
    </location>
</feature>
<feature type="transmembrane region" description="Helical" evidence="2">
    <location>
        <begin position="1272"/>
        <end position="1296"/>
    </location>
</feature>
<keyword evidence="4" id="KW-1185">Reference proteome</keyword>
<protein>
    <submittedName>
        <fullName evidence="3">Uncharacterized protein</fullName>
    </submittedName>
</protein>
<feature type="region of interest" description="Disordered" evidence="1">
    <location>
        <begin position="1114"/>
        <end position="1133"/>
    </location>
</feature>
<gene>
    <name evidence="3" type="ORF">L211DRAFT_865642</name>
</gene>
<feature type="region of interest" description="Disordered" evidence="1">
    <location>
        <begin position="388"/>
        <end position="412"/>
    </location>
</feature>
<keyword evidence="2" id="KW-0812">Transmembrane</keyword>
<organism evidence="3 4">
    <name type="scientific">Terfezia boudieri ATCC MYA-4762</name>
    <dbReference type="NCBI Taxonomy" id="1051890"/>
    <lineage>
        <taxon>Eukaryota</taxon>
        <taxon>Fungi</taxon>
        <taxon>Dikarya</taxon>
        <taxon>Ascomycota</taxon>
        <taxon>Pezizomycotina</taxon>
        <taxon>Pezizomycetes</taxon>
        <taxon>Pezizales</taxon>
        <taxon>Pezizaceae</taxon>
        <taxon>Terfezia</taxon>
    </lineage>
</organism>
<keyword evidence="2" id="KW-0472">Membrane</keyword>
<dbReference type="PANTHER" id="PTHR42345">
    <property type="entry name" value="TPR_REGION DOMAIN-CONTAINING PROTEIN"/>
    <property type="match status" value="1"/>
</dbReference>
<dbReference type="InParanoid" id="A0A3N4LX71"/>
<evidence type="ECO:0000256" key="1">
    <source>
        <dbReference type="SAM" id="MobiDB-lite"/>
    </source>
</evidence>
<feature type="compositionally biased region" description="Low complexity" evidence="1">
    <location>
        <begin position="709"/>
        <end position="724"/>
    </location>
</feature>
<evidence type="ECO:0000256" key="2">
    <source>
        <dbReference type="SAM" id="Phobius"/>
    </source>
</evidence>
<feature type="compositionally biased region" description="Low complexity" evidence="1">
    <location>
        <begin position="212"/>
        <end position="223"/>
    </location>
</feature>
<dbReference type="OrthoDB" id="5420387at2759"/>
<dbReference type="PANTHER" id="PTHR42345:SF2">
    <property type="entry name" value="HELICASE-LIKE PROTEIN"/>
    <property type="match status" value="1"/>
</dbReference>
<evidence type="ECO:0000313" key="3">
    <source>
        <dbReference type="EMBL" id="RPB27467.1"/>
    </source>
</evidence>
<keyword evidence="2" id="KW-1133">Transmembrane helix</keyword>
<feature type="compositionally biased region" description="Basic and acidic residues" evidence="1">
    <location>
        <begin position="396"/>
        <end position="410"/>
    </location>
</feature>
<feature type="compositionally biased region" description="Polar residues" evidence="1">
    <location>
        <begin position="250"/>
        <end position="263"/>
    </location>
</feature>
<accession>A0A3N4LX71</accession>
<feature type="compositionally biased region" description="Low complexity" evidence="1">
    <location>
        <begin position="26"/>
        <end position="75"/>
    </location>
</feature>
<feature type="region of interest" description="Disordered" evidence="1">
    <location>
        <begin position="1"/>
        <end position="75"/>
    </location>
</feature>
<feature type="compositionally biased region" description="Polar residues" evidence="1">
    <location>
        <begin position="171"/>
        <end position="181"/>
    </location>
</feature>
<dbReference type="STRING" id="1051890.A0A3N4LX71"/>
<name>A0A3N4LX71_9PEZI</name>
<feature type="region of interest" description="Disordered" evidence="1">
    <location>
        <begin position="692"/>
        <end position="731"/>
    </location>
</feature>